<evidence type="ECO:0000313" key="4">
    <source>
        <dbReference type="Proteomes" id="UP000294692"/>
    </source>
</evidence>
<accession>A0A4R3VBM9</accession>
<evidence type="ECO:0000313" key="3">
    <source>
        <dbReference type="EMBL" id="TCV02687.1"/>
    </source>
</evidence>
<comment type="similarity">
    <text evidence="1">Belongs to the UPF0065 (bug) family.</text>
</comment>
<dbReference type="Proteomes" id="UP000294692">
    <property type="component" value="Unassembled WGS sequence"/>
</dbReference>
<sequence length="333" mass="35006">MKTTKHTKTARRMFMSMLAGVALAGLAQPAMAGGAYPEKPVTLVVPFPPGGTSDVVGRILAEALSQELGQTVLVDNRGGAGGTIGTRTVAAAAPDGYTLLLATSSTNGTNSAVYKSLPYDAATDFTPVTQIIRVPGVIAATKTFPAKTYAEFVELIKKSPGKYSYASSGNGGATHMAMEYYKSMTGLNILHIPYRGTGPALNDVIGGQVDMIWDTAASSMPHIQAGNLIPLVIAGKSRLENLPDVPIAAEVGLPDYDAEMWNGLLAPAGLPADVLEKLHAAAVKALGRPDVRKRYEALGAYVIADTPEEFGSMIRGDIEKWKKVADFANISIE</sequence>
<dbReference type="RefSeq" id="WP_243650686.1">
    <property type="nucleotide sequence ID" value="NZ_JBHRVM010000001.1"/>
</dbReference>
<dbReference type="PANTHER" id="PTHR42928:SF5">
    <property type="entry name" value="BLR1237 PROTEIN"/>
    <property type="match status" value="1"/>
</dbReference>
<evidence type="ECO:0000256" key="1">
    <source>
        <dbReference type="ARBA" id="ARBA00006987"/>
    </source>
</evidence>
<dbReference type="PIRSF" id="PIRSF017082">
    <property type="entry name" value="YflP"/>
    <property type="match status" value="1"/>
</dbReference>
<dbReference type="SUPFAM" id="SSF53850">
    <property type="entry name" value="Periplasmic binding protein-like II"/>
    <property type="match status" value="1"/>
</dbReference>
<dbReference type="InterPro" id="IPR042100">
    <property type="entry name" value="Bug_dom1"/>
</dbReference>
<dbReference type="CDD" id="cd13578">
    <property type="entry name" value="PBP2_Bug27"/>
    <property type="match status" value="1"/>
</dbReference>
<dbReference type="Gene3D" id="3.40.190.150">
    <property type="entry name" value="Bordetella uptake gene, domain 1"/>
    <property type="match status" value="1"/>
</dbReference>
<dbReference type="Gene3D" id="3.40.190.10">
    <property type="entry name" value="Periplasmic binding protein-like II"/>
    <property type="match status" value="1"/>
</dbReference>
<dbReference type="AlphaFoldDB" id="A0A4R3VBM9"/>
<organism evidence="3 4">
    <name type="scientific">Paracandidimonas soli</name>
    <dbReference type="NCBI Taxonomy" id="1917182"/>
    <lineage>
        <taxon>Bacteria</taxon>
        <taxon>Pseudomonadati</taxon>
        <taxon>Pseudomonadota</taxon>
        <taxon>Betaproteobacteria</taxon>
        <taxon>Burkholderiales</taxon>
        <taxon>Alcaligenaceae</taxon>
        <taxon>Paracandidimonas</taxon>
    </lineage>
</organism>
<dbReference type="InterPro" id="IPR005064">
    <property type="entry name" value="BUG"/>
</dbReference>
<evidence type="ECO:0000256" key="2">
    <source>
        <dbReference type="SAM" id="SignalP"/>
    </source>
</evidence>
<reference evidence="3 4" key="1">
    <citation type="submission" date="2019-03" db="EMBL/GenBank/DDBJ databases">
        <title>Genomic Encyclopedia of Type Strains, Phase IV (KMG-IV): sequencing the most valuable type-strain genomes for metagenomic binning, comparative biology and taxonomic classification.</title>
        <authorList>
            <person name="Goeker M."/>
        </authorList>
    </citation>
    <scope>NUCLEOTIDE SEQUENCE [LARGE SCALE GENOMIC DNA]</scope>
    <source>
        <strain evidence="3 4">DSM 100048</strain>
    </source>
</reference>
<feature type="chain" id="PRO_5020996523" evidence="2">
    <location>
        <begin position="33"/>
        <end position="333"/>
    </location>
</feature>
<comment type="caution">
    <text evidence="3">The sequence shown here is derived from an EMBL/GenBank/DDBJ whole genome shotgun (WGS) entry which is preliminary data.</text>
</comment>
<dbReference type="InterPro" id="IPR006311">
    <property type="entry name" value="TAT_signal"/>
</dbReference>
<proteinExistence type="inferred from homology"/>
<protein>
    <submittedName>
        <fullName evidence="3">Tripartite-type tricarboxylate transporter receptor subunit TctC</fullName>
    </submittedName>
</protein>
<dbReference type="PANTHER" id="PTHR42928">
    <property type="entry name" value="TRICARBOXYLATE-BINDING PROTEIN"/>
    <property type="match status" value="1"/>
</dbReference>
<keyword evidence="4" id="KW-1185">Reference proteome</keyword>
<keyword evidence="2" id="KW-0732">Signal</keyword>
<name>A0A4R3VBM9_9BURK</name>
<keyword evidence="3" id="KW-0675">Receptor</keyword>
<dbReference type="PROSITE" id="PS51318">
    <property type="entry name" value="TAT"/>
    <property type="match status" value="1"/>
</dbReference>
<gene>
    <name evidence="3" type="ORF">EV686_101143</name>
</gene>
<dbReference type="Pfam" id="PF03401">
    <property type="entry name" value="TctC"/>
    <property type="match status" value="1"/>
</dbReference>
<dbReference type="EMBL" id="SMBX01000001">
    <property type="protein sequence ID" value="TCV02687.1"/>
    <property type="molecule type" value="Genomic_DNA"/>
</dbReference>
<feature type="signal peptide" evidence="2">
    <location>
        <begin position="1"/>
        <end position="32"/>
    </location>
</feature>